<evidence type="ECO:0008006" key="3">
    <source>
        <dbReference type="Google" id="ProtNLM"/>
    </source>
</evidence>
<reference evidence="1 2" key="1">
    <citation type="submission" date="2016-10" db="EMBL/GenBank/DDBJ databases">
        <authorList>
            <person name="de Groot N.N."/>
        </authorList>
    </citation>
    <scope>NUCLEOTIDE SEQUENCE [LARGE SCALE GENOMIC DNA]</scope>
    <source>
        <strain evidence="1 2">CPCC 201354</strain>
    </source>
</reference>
<dbReference type="STRING" id="504805.SAMN05421505_114146"/>
<name>A0A1G8BST3_9ACTN</name>
<evidence type="ECO:0000313" key="2">
    <source>
        <dbReference type="Proteomes" id="UP000198923"/>
    </source>
</evidence>
<dbReference type="EMBL" id="FNCN01000014">
    <property type="protein sequence ID" value="SDH36285.1"/>
    <property type="molecule type" value="Genomic_DNA"/>
</dbReference>
<accession>A0A1G8BST3</accession>
<gene>
    <name evidence="1" type="ORF">SAMN05421505_114146</name>
</gene>
<protein>
    <recommendedName>
        <fullName evidence="3">HTH cro/C1-type domain-containing protein</fullName>
    </recommendedName>
</protein>
<sequence length="485" mass="52737">MSNLPSTAKPDWAIRLHSERRMRDWSMKQLAQKLIEAAGEELRRQLPSKESIKRRICSWEAGEHLPRDPYRILYCRVFGIEEAVLFPSSPHHTTSNPTLSTSDAIGSNLIRQPVQSEPDASRPSTTIMDFDKIGENDDEVQRREFVGLAGAALFGAVLNEPEKTQDAGRDIDNLAVALVEYSAPPVPPVSLDIVAGLVAQAKQNYQACRYAEVTAKLPNLLRAIRSACTVLGGDAKLRALALSAESHHVTASILLKQEDKGLAWVAADRSVQAAHATESPLVIGSSSRIVVRTLMRDAHHRVAATTASATAARMNADLKSPTADELSIYGSLLLSGAVAAAHTGNRHVVAELIDEADQAAQQLGYDGNHQWTAFGPSNVLCHRVNIAVKLGDAGSAIDYARRIDLDKLPVNERKAALMLDTSRAFLMCGRQDKALHVLRAIQQIASEEVTKRPAALRLIQDIVTTAPSSVRRDAREFAAFLGVIT</sequence>
<organism evidence="1 2">
    <name type="scientific">Sinosporangium album</name>
    <dbReference type="NCBI Taxonomy" id="504805"/>
    <lineage>
        <taxon>Bacteria</taxon>
        <taxon>Bacillati</taxon>
        <taxon>Actinomycetota</taxon>
        <taxon>Actinomycetes</taxon>
        <taxon>Streptosporangiales</taxon>
        <taxon>Streptosporangiaceae</taxon>
        <taxon>Sinosporangium</taxon>
    </lineage>
</organism>
<evidence type="ECO:0000313" key="1">
    <source>
        <dbReference type="EMBL" id="SDH36285.1"/>
    </source>
</evidence>
<dbReference type="AlphaFoldDB" id="A0A1G8BST3"/>
<keyword evidence="2" id="KW-1185">Reference proteome</keyword>
<proteinExistence type="predicted"/>
<dbReference type="Proteomes" id="UP000198923">
    <property type="component" value="Unassembled WGS sequence"/>
</dbReference>